<protein>
    <submittedName>
        <fullName evidence="3">Uncharacterized protein LOC114157996 isoform X1</fullName>
    </submittedName>
</protein>
<evidence type="ECO:0000313" key="3">
    <source>
        <dbReference type="EMBL" id="CAK6966040.1"/>
    </source>
</evidence>
<evidence type="ECO:0000256" key="1">
    <source>
        <dbReference type="SAM" id="Coils"/>
    </source>
</evidence>
<accession>A0AAV1P4A9</accession>
<evidence type="ECO:0000313" key="4">
    <source>
        <dbReference type="Proteomes" id="UP001314229"/>
    </source>
</evidence>
<feature type="compositionally biased region" description="Basic and acidic residues" evidence="2">
    <location>
        <begin position="152"/>
        <end position="166"/>
    </location>
</feature>
<reference evidence="3 4" key="1">
    <citation type="submission" date="2024-01" db="EMBL/GenBank/DDBJ databases">
        <authorList>
            <person name="Alioto T."/>
            <person name="Alioto T."/>
            <person name="Gomez Garrido J."/>
        </authorList>
    </citation>
    <scope>NUCLEOTIDE SEQUENCE [LARGE SCALE GENOMIC DNA]</scope>
</reference>
<evidence type="ECO:0000256" key="2">
    <source>
        <dbReference type="SAM" id="MobiDB-lite"/>
    </source>
</evidence>
<feature type="region of interest" description="Disordered" evidence="2">
    <location>
        <begin position="123"/>
        <end position="166"/>
    </location>
</feature>
<keyword evidence="4" id="KW-1185">Reference proteome</keyword>
<dbReference type="EMBL" id="CAWUFR010000090">
    <property type="protein sequence ID" value="CAK6966040.1"/>
    <property type="molecule type" value="Genomic_DNA"/>
</dbReference>
<comment type="caution">
    <text evidence="3">The sequence shown here is derived from an EMBL/GenBank/DDBJ whole genome shotgun (WGS) entry which is preliminary data.</text>
</comment>
<gene>
    <name evidence="3" type="ORF">FSCOSCO3_A010552</name>
</gene>
<name>A0AAV1P4A9_SCOSC</name>
<keyword evidence="1" id="KW-0175">Coiled coil</keyword>
<sequence length="166" mass="19454">MKKHLATYNDKFKEEVRREFAGFKDETNRKLAQNVAEIQAQRKDITEAQERVAELEEWNIEAKEAILTLLKQQTKLQEKLTEVEGHGRRCNLRIYNLAERDNESVTELMEGLLRRELALPVINQGPGASRTPVKKRRTERAQNCKNLEDEETMKMEKEREREGKSS</sequence>
<organism evidence="3 4">
    <name type="scientific">Scomber scombrus</name>
    <name type="common">Atlantic mackerel</name>
    <name type="synonym">Scomber vernalis</name>
    <dbReference type="NCBI Taxonomy" id="13677"/>
    <lineage>
        <taxon>Eukaryota</taxon>
        <taxon>Metazoa</taxon>
        <taxon>Chordata</taxon>
        <taxon>Craniata</taxon>
        <taxon>Vertebrata</taxon>
        <taxon>Euteleostomi</taxon>
        <taxon>Actinopterygii</taxon>
        <taxon>Neopterygii</taxon>
        <taxon>Teleostei</taxon>
        <taxon>Neoteleostei</taxon>
        <taxon>Acanthomorphata</taxon>
        <taxon>Pelagiaria</taxon>
        <taxon>Scombriformes</taxon>
        <taxon>Scombridae</taxon>
        <taxon>Scomber</taxon>
    </lineage>
</organism>
<feature type="coiled-coil region" evidence="1">
    <location>
        <begin position="28"/>
        <end position="65"/>
    </location>
</feature>
<dbReference type="AlphaFoldDB" id="A0AAV1P4A9"/>
<proteinExistence type="predicted"/>
<dbReference type="Proteomes" id="UP001314229">
    <property type="component" value="Unassembled WGS sequence"/>
</dbReference>